<dbReference type="EC" id="1.1.99.2" evidence="9"/>
<protein>
    <recommendedName>
        <fullName evidence="10">L-2-hydroxyglutarate dehydrogenase, mitochondrial</fullName>
        <ecNumber evidence="9">1.1.99.2</ecNumber>
    </recommendedName>
</protein>
<dbReference type="InterPro" id="IPR006202">
    <property type="entry name" value="Neur_chan_lig-bd"/>
</dbReference>
<comment type="subcellular location">
    <subcellularLocation>
        <location evidence="2">Membrane</location>
    </subcellularLocation>
</comment>
<feature type="domain" description="FAD dependent oxidoreductase" evidence="11">
    <location>
        <begin position="60"/>
        <end position="243"/>
    </location>
</feature>
<evidence type="ECO:0000256" key="2">
    <source>
        <dbReference type="ARBA" id="ARBA00004370"/>
    </source>
</evidence>
<dbReference type="InterPro" id="IPR006076">
    <property type="entry name" value="FAD-dep_OxRdtase"/>
</dbReference>
<dbReference type="Pfam" id="PF01266">
    <property type="entry name" value="DAO"/>
    <property type="match status" value="1"/>
</dbReference>
<keyword evidence="14" id="KW-1185">Reference proteome</keyword>
<proteinExistence type="inferred from homology"/>
<dbReference type="GO" id="GO:0016020">
    <property type="term" value="C:membrane"/>
    <property type="evidence" value="ECO:0007669"/>
    <property type="project" value="UniProtKB-SubCell"/>
</dbReference>
<evidence type="ECO:0000259" key="11">
    <source>
        <dbReference type="Pfam" id="PF01266"/>
    </source>
</evidence>
<evidence type="ECO:0000256" key="10">
    <source>
        <dbReference type="ARBA" id="ARBA00041137"/>
    </source>
</evidence>
<dbReference type="GO" id="GO:0005230">
    <property type="term" value="F:extracellular ligand-gated monoatomic ion channel activity"/>
    <property type="evidence" value="ECO:0007669"/>
    <property type="project" value="InterPro"/>
</dbReference>
<comment type="similarity">
    <text evidence="8">Belongs to the L2HGDH family.</text>
</comment>
<sequence>MFSVTPFRGVLFIIYLLTTEATTTHYRHQYIHKRHHSQFDVAIVGGGIVGCAKKESSLNVHQTGHNSGVIHAGLYYKPGSLMAKLCLEGLLSTYKFCDKYNIPYKKCGKLVVATSPLEVERLKAIYERATQNGVPGISYLSSLDEIQKIEPHCHGLEAIFFSNDRCYSEIVSIDTNEREFISLQDGHGNIIQSKYVITCAGLYSDRVSVMTGGSLEPKNYPAFPFLGVHFTPRMNGDIWVGPNALPCAKREGYTWLDFSFKDLFEILRYPGFYKIALKYYNYDSRFNERTFWKEGDRRVLHCRNAPSPAATSSLAIARTMIDKVEERFEFPKIGNASFTLFGTALGSTNFDCSSSDSLVCLPKGYNKNEPPSSTRNISIAFYINQIQFNSHEMELNLEILIQWKDERIYNRGDKETKLDIKLYDYIWTPQISALNENSLKVKSTYDILIISNKGSKVMFSRKYEFKIACYMNFDDFPFDKHECPFTMGSYKGKEEYFTTDGIFDNSPRRGLLVNVRDLNEREKVYINMEGDHSVSGFVVTVERHIIKYIVFYFLPCVLLSLGVWLMILWGNTYHERFLFLTIISAILLYMVDAASKVIPCDSSNFNLLQIWMMIHVCFIVLTFMELKIVHWWYLKSLPKRVNDGRICLFYSICLIFKFADFKRTYINRGGSMIDIFHQTT</sequence>
<evidence type="ECO:0000259" key="12">
    <source>
        <dbReference type="Pfam" id="PF02931"/>
    </source>
</evidence>
<dbReference type="PROSITE" id="PS00236">
    <property type="entry name" value="NEUROTR_ION_CHANNEL"/>
    <property type="match status" value="1"/>
</dbReference>
<evidence type="ECO:0000256" key="8">
    <source>
        <dbReference type="ARBA" id="ARBA00037941"/>
    </source>
</evidence>
<gene>
    <name evidence="13" type="ORF">LSAA_901</name>
</gene>
<accession>A0A7R8H004</accession>
<dbReference type="InterPro" id="IPR036188">
    <property type="entry name" value="FAD/NAD-bd_sf"/>
</dbReference>
<dbReference type="SUPFAM" id="SSF63712">
    <property type="entry name" value="Nicotinic receptor ligand binding domain-like"/>
    <property type="match status" value="1"/>
</dbReference>
<reference evidence="13" key="1">
    <citation type="submission" date="2021-02" db="EMBL/GenBank/DDBJ databases">
        <authorList>
            <person name="Bekaert M."/>
        </authorList>
    </citation>
    <scope>NUCLEOTIDE SEQUENCE</scope>
    <source>
        <strain evidence="13">IoA-00</strain>
    </source>
</reference>
<keyword evidence="5 13" id="KW-0560">Oxidoreductase</keyword>
<keyword evidence="6" id="KW-0472">Membrane</keyword>
<dbReference type="InterPro" id="IPR036734">
    <property type="entry name" value="Neur_chan_lig-bd_sf"/>
</dbReference>
<evidence type="ECO:0000256" key="5">
    <source>
        <dbReference type="ARBA" id="ARBA00023002"/>
    </source>
</evidence>
<dbReference type="GO" id="GO:0047545">
    <property type="term" value="F:(S)-2-hydroxyglutarate dehydrogenase activity"/>
    <property type="evidence" value="ECO:0007669"/>
    <property type="project" value="UniProtKB-EC"/>
</dbReference>
<keyword evidence="3" id="KW-0285">Flavoprotein</keyword>
<dbReference type="PANTHER" id="PTHR43104:SF2">
    <property type="entry name" value="L-2-HYDROXYGLUTARATE DEHYDROGENASE, MITOCHONDRIAL"/>
    <property type="match status" value="1"/>
</dbReference>
<dbReference type="OrthoDB" id="498204at2759"/>
<keyword evidence="4" id="KW-0274">FAD</keyword>
<evidence type="ECO:0000313" key="14">
    <source>
        <dbReference type="Proteomes" id="UP000675881"/>
    </source>
</evidence>
<dbReference type="Gene3D" id="3.30.9.10">
    <property type="entry name" value="D-Amino Acid Oxidase, subunit A, domain 2"/>
    <property type="match status" value="1"/>
</dbReference>
<comment type="cofactor">
    <cofactor evidence="1">
        <name>FAD</name>
        <dbReference type="ChEBI" id="CHEBI:57692"/>
    </cofactor>
</comment>
<evidence type="ECO:0000256" key="1">
    <source>
        <dbReference type="ARBA" id="ARBA00001974"/>
    </source>
</evidence>
<evidence type="ECO:0000256" key="3">
    <source>
        <dbReference type="ARBA" id="ARBA00022630"/>
    </source>
</evidence>
<evidence type="ECO:0000256" key="7">
    <source>
        <dbReference type="ARBA" id="ARBA00036066"/>
    </source>
</evidence>
<evidence type="ECO:0000256" key="6">
    <source>
        <dbReference type="ARBA" id="ARBA00023136"/>
    </source>
</evidence>
<dbReference type="Proteomes" id="UP000675881">
    <property type="component" value="Chromosome 1"/>
</dbReference>
<dbReference type="SUPFAM" id="SSF51905">
    <property type="entry name" value="FAD/NAD(P)-binding domain"/>
    <property type="match status" value="1"/>
</dbReference>
<evidence type="ECO:0000313" key="13">
    <source>
        <dbReference type="EMBL" id="CAF2776534.1"/>
    </source>
</evidence>
<dbReference type="Gene3D" id="3.50.50.60">
    <property type="entry name" value="FAD/NAD(P)-binding domain"/>
    <property type="match status" value="1"/>
</dbReference>
<name>A0A7R8H004_LEPSM</name>
<dbReference type="EMBL" id="HG994580">
    <property type="protein sequence ID" value="CAF2776534.1"/>
    <property type="molecule type" value="Genomic_DNA"/>
</dbReference>
<organism evidence="13 14">
    <name type="scientific">Lepeophtheirus salmonis</name>
    <name type="common">Salmon louse</name>
    <name type="synonym">Caligus salmonis</name>
    <dbReference type="NCBI Taxonomy" id="72036"/>
    <lineage>
        <taxon>Eukaryota</taxon>
        <taxon>Metazoa</taxon>
        <taxon>Ecdysozoa</taxon>
        <taxon>Arthropoda</taxon>
        <taxon>Crustacea</taxon>
        <taxon>Multicrustacea</taxon>
        <taxon>Hexanauplia</taxon>
        <taxon>Copepoda</taxon>
        <taxon>Siphonostomatoida</taxon>
        <taxon>Caligidae</taxon>
        <taxon>Lepeophtheirus</taxon>
    </lineage>
</organism>
<dbReference type="InterPro" id="IPR018000">
    <property type="entry name" value="Neurotransmitter_ion_chnl_CS"/>
</dbReference>
<dbReference type="Pfam" id="PF02931">
    <property type="entry name" value="Neur_chan_LBD"/>
    <property type="match status" value="1"/>
</dbReference>
<comment type="catalytic activity">
    <reaction evidence="7">
        <text>(S)-2-hydroxyglutarate + A = 2-oxoglutarate + AH2</text>
        <dbReference type="Rhea" id="RHEA:21252"/>
        <dbReference type="ChEBI" id="CHEBI:13193"/>
        <dbReference type="ChEBI" id="CHEBI:16782"/>
        <dbReference type="ChEBI" id="CHEBI:16810"/>
        <dbReference type="ChEBI" id="CHEBI:17499"/>
        <dbReference type="EC" id="1.1.99.2"/>
    </reaction>
</comment>
<feature type="domain" description="Neurotransmitter-gated ion-channel ligand-binding" evidence="12">
    <location>
        <begin position="361"/>
        <end position="492"/>
    </location>
</feature>
<dbReference type="PANTHER" id="PTHR43104">
    <property type="entry name" value="L-2-HYDROXYGLUTARATE DEHYDROGENASE, MITOCHONDRIAL"/>
    <property type="match status" value="1"/>
</dbReference>
<evidence type="ECO:0000256" key="4">
    <source>
        <dbReference type="ARBA" id="ARBA00022827"/>
    </source>
</evidence>
<dbReference type="Gene3D" id="2.70.170.10">
    <property type="entry name" value="Neurotransmitter-gated ion-channel ligand-binding domain"/>
    <property type="match status" value="1"/>
</dbReference>
<dbReference type="AlphaFoldDB" id="A0A7R8H004"/>
<evidence type="ECO:0000256" key="9">
    <source>
        <dbReference type="ARBA" id="ARBA00038878"/>
    </source>
</evidence>